<evidence type="ECO:0000313" key="4">
    <source>
        <dbReference type="EMBL" id="CAF3678476.1"/>
    </source>
</evidence>
<sequence length="364" mass="41803">MSSYNYPNRQMSAAHSKRRQLSSRQMSHRTQSPPYDYRNKRRRPSSVRHYPNRHMSPISDDDEKPDGWCDRPGCLGLTRLCSILFFSTLGIICLIAIGGIFTCTLLYIEDSSTDTVWKIFGIVLCGTVVVTVFIITMCMIIFYNKNNAINDDGIDSVQYYDGYTSESDIDQNNPRYGPIHNHKNAYPQNNGHNSHRSHRRRRHSSDEYSSSSPSLNENQPGSPIKLLIEVNNKPGSNDPVVTVSNPNQTWQTQSQQHIQPRHVYSNPAQSQGPRPMIVEVLDNPIQSQNLRSNSVVKTKISTIQLPQQQQQPSWYRSAGGQPRKKHLLPSIDYIEQQDQIKRQSLSPEQKIIPPHEFYELDKYY</sequence>
<dbReference type="Proteomes" id="UP000663829">
    <property type="component" value="Unassembled WGS sequence"/>
</dbReference>
<evidence type="ECO:0000313" key="3">
    <source>
        <dbReference type="EMBL" id="CAF0895032.1"/>
    </source>
</evidence>
<feature type="compositionally biased region" description="Basic residues" evidence="1">
    <location>
        <begin position="39"/>
        <end position="52"/>
    </location>
</feature>
<dbReference type="Proteomes" id="UP000681722">
    <property type="component" value="Unassembled WGS sequence"/>
</dbReference>
<comment type="caution">
    <text evidence="3">The sequence shown here is derived from an EMBL/GenBank/DDBJ whole genome shotgun (WGS) entry which is preliminary data.</text>
</comment>
<keyword evidence="2" id="KW-0812">Transmembrane</keyword>
<dbReference type="EMBL" id="CAJOBC010001440">
    <property type="protein sequence ID" value="CAF3678476.1"/>
    <property type="molecule type" value="Genomic_DNA"/>
</dbReference>
<keyword evidence="5" id="KW-1185">Reference proteome</keyword>
<feature type="region of interest" description="Disordered" evidence="1">
    <location>
        <begin position="170"/>
        <end position="222"/>
    </location>
</feature>
<accession>A0A813ZA19</accession>
<name>A0A813ZA19_9BILA</name>
<evidence type="ECO:0000313" key="5">
    <source>
        <dbReference type="Proteomes" id="UP000663829"/>
    </source>
</evidence>
<feature type="transmembrane region" description="Helical" evidence="2">
    <location>
        <begin position="119"/>
        <end position="143"/>
    </location>
</feature>
<keyword evidence="2" id="KW-1133">Transmembrane helix</keyword>
<feature type="region of interest" description="Disordered" evidence="1">
    <location>
        <begin position="1"/>
        <end position="64"/>
    </location>
</feature>
<proteinExistence type="predicted"/>
<gene>
    <name evidence="3" type="ORF">GPM918_LOCUS8328</name>
    <name evidence="4" type="ORF">SRO942_LOCUS8323</name>
</gene>
<keyword evidence="2" id="KW-0472">Membrane</keyword>
<dbReference type="OrthoDB" id="10000800at2759"/>
<feature type="compositionally biased region" description="Polar residues" evidence="1">
    <location>
        <begin position="22"/>
        <end position="33"/>
    </location>
</feature>
<dbReference type="AlphaFoldDB" id="A0A813ZA19"/>
<reference evidence="3" key="1">
    <citation type="submission" date="2021-02" db="EMBL/GenBank/DDBJ databases">
        <authorList>
            <person name="Nowell W R."/>
        </authorList>
    </citation>
    <scope>NUCLEOTIDE SEQUENCE</scope>
</reference>
<dbReference type="EMBL" id="CAJNOQ010001441">
    <property type="protein sequence ID" value="CAF0895032.1"/>
    <property type="molecule type" value="Genomic_DNA"/>
</dbReference>
<feature type="compositionally biased region" description="Basic residues" evidence="1">
    <location>
        <begin position="193"/>
        <end position="203"/>
    </location>
</feature>
<feature type="transmembrane region" description="Helical" evidence="2">
    <location>
        <begin position="83"/>
        <end position="107"/>
    </location>
</feature>
<protein>
    <submittedName>
        <fullName evidence="3">Uncharacterized protein</fullName>
    </submittedName>
</protein>
<feature type="compositionally biased region" description="Polar residues" evidence="1">
    <location>
        <begin position="1"/>
        <end position="13"/>
    </location>
</feature>
<evidence type="ECO:0000256" key="2">
    <source>
        <dbReference type="SAM" id="Phobius"/>
    </source>
</evidence>
<organism evidence="3 5">
    <name type="scientific">Didymodactylos carnosus</name>
    <dbReference type="NCBI Taxonomy" id="1234261"/>
    <lineage>
        <taxon>Eukaryota</taxon>
        <taxon>Metazoa</taxon>
        <taxon>Spiralia</taxon>
        <taxon>Gnathifera</taxon>
        <taxon>Rotifera</taxon>
        <taxon>Eurotatoria</taxon>
        <taxon>Bdelloidea</taxon>
        <taxon>Philodinida</taxon>
        <taxon>Philodinidae</taxon>
        <taxon>Didymodactylos</taxon>
    </lineage>
</organism>
<evidence type="ECO:0000256" key="1">
    <source>
        <dbReference type="SAM" id="MobiDB-lite"/>
    </source>
</evidence>